<keyword evidence="4" id="KW-0804">Transcription</keyword>
<dbReference type="GO" id="GO:0006355">
    <property type="term" value="P:regulation of DNA-templated transcription"/>
    <property type="evidence" value="ECO:0007669"/>
    <property type="project" value="InterPro"/>
</dbReference>
<evidence type="ECO:0000256" key="3">
    <source>
        <dbReference type="ARBA" id="ARBA00023159"/>
    </source>
</evidence>
<dbReference type="SUPFAM" id="SSF55804">
    <property type="entry name" value="Phoshotransferase/anion transport protein"/>
    <property type="match status" value="1"/>
</dbReference>
<dbReference type="EMBL" id="JPME01000048">
    <property type="protein sequence ID" value="KEZ86120.1"/>
    <property type="molecule type" value="Genomic_DNA"/>
</dbReference>
<dbReference type="InterPro" id="IPR050661">
    <property type="entry name" value="BglG_antiterminators"/>
</dbReference>
<evidence type="ECO:0000313" key="8">
    <source>
        <dbReference type="Proteomes" id="UP000028525"/>
    </source>
</evidence>
<dbReference type="SUPFAM" id="SSF63520">
    <property type="entry name" value="PTS-regulatory domain, PRD"/>
    <property type="match status" value="2"/>
</dbReference>
<evidence type="ECO:0000256" key="2">
    <source>
        <dbReference type="ARBA" id="ARBA00023015"/>
    </source>
</evidence>
<dbReference type="Proteomes" id="UP000028525">
    <property type="component" value="Unassembled WGS sequence"/>
</dbReference>
<dbReference type="PANTHER" id="PTHR30185:SF12">
    <property type="entry name" value="TRANSCRIPTIONAL REGULATOR MANR"/>
    <property type="match status" value="1"/>
</dbReference>
<feature type="domain" description="PRD" evidence="6">
    <location>
        <begin position="286"/>
        <end position="392"/>
    </location>
</feature>
<dbReference type="InterPro" id="IPR036388">
    <property type="entry name" value="WH-like_DNA-bd_sf"/>
</dbReference>
<protein>
    <submittedName>
        <fullName evidence="7">Antitermination protein BlgG</fullName>
    </submittedName>
</protein>
<dbReference type="Pfam" id="PF05043">
    <property type="entry name" value="Mga"/>
    <property type="match status" value="1"/>
</dbReference>
<dbReference type="RefSeq" id="WP_038285079.1">
    <property type="nucleotide sequence ID" value="NZ_JPME01000048.1"/>
</dbReference>
<dbReference type="Pfam" id="PF00874">
    <property type="entry name" value="PRD"/>
    <property type="match status" value="2"/>
</dbReference>
<keyword evidence="1" id="KW-0677">Repeat</keyword>
<feature type="domain" description="PTS EIIA type-2" evidence="5">
    <location>
        <begin position="496"/>
        <end position="634"/>
    </location>
</feature>
<keyword evidence="2" id="KW-0805">Transcription regulation</keyword>
<dbReference type="Gene3D" id="3.40.930.10">
    <property type="entry name" value="Mannitol-specific EII, Chain A"/>
    <property type="match status" value="1"/>
</dbReference>
<organism evidence="7 8">
    <name type="scientific">Lacrimispora celerecrescens</name>
    <dbReference type="NCBI Taxonomy" id="29354"/>
    <lineage>
        <taxon>Bacteria</taxon>
        <taxon>Bacillati</taxon>
        <taxon>Bacillota</taxon>
        <taxon>Clostridia</taxon>
        <taxon>Lachnospirales</taxon>
        <taxon>Lachnospiraceae</taxon>
        <taxon>Lacrimispora</taxon>
    </lineage>
</organism>
<evidence type="ECO:0000256" key="4">
    <source>
        <dbReference type="ARBA" id="ARBA00023163"/>
    </source>
</evidence>
<dbReference type="AlphaFoldDB" id="A0A084JAY6"/>
<dbReference type="Pfam" id="PF08279">
    <property type="entry name" value="HTH_11"/>
    <property type="match status" value="1"/>
</dbReference>
<proteinExistence type="predicted"/>
<dbReference type="PROSITE" id="PS51094">
    <property type="entry name" value="PTS_EIIA_TYPE_2"/>
    <property type="match status" value="1"/>
</dbReference>
<dbReference type="InterPro" id="IPR036634">
    <property type="entry name" value="PRD_sf"/>
</dbReference>
<keyword evidence="8" id="KW-1185">Reference proteome</keyword>
<dbReference type="Gene3D" id="1.10.1790.10">
    <property type="entry name" value="PRD domain"/>
    <property type="match status" value="2"/>
</dbReference>
<accession>A0A084JAY6</accession>
<dbReference type="PROSITE" id="PS51372">
    <property type="entry name" value="PRD_2"/>
    <property type="match status" value="2"/>
</dbReference>
<keyword evidence="3" id="KW-0010">Activator</keyword>
<name>A0A084JAY6_9FIRM</name>
<comment type="caution">
    <text evidence="7">The sequence shown here is derived from an EMBL/GenBank/DDBJ whole genome shotgun (WGS) entry which is preliminary data.</text>
</comment>
<sequence length="639" mass="74069">MGQKLLKLIRILLMHTNDMTASALAAEMGVSERSIKNYISEINDNHPQTILSSRKGYTIKAEAGRKILNDSGTHIPQSSQERMVYIINLLIKQEDGIDAYDLCDTIYISYSTLKNELGAVKKKLSQFDLKLLNQKDNLSIDGLEKNKRRLLSSILYDESNINFVSLKTIQHVFPDIEIEYIKNTLLNIFDKYQYFVNDYSLINIVLHIAIAIDRIKNHNINTQDVKELAQIRLHEYELASQVTKELENHFNITYSEAEIYELALLLISRATTIDYKSITTANLEDFIGKECFDLVEEMIQSVNAYYYIDLSEPEFLIRFAIHIRNLLQRSKNQQFSKNPLTDEIKTSCPLIYDVSVYLSGIIKDRTGIIINDDEIAYITFHLGSTLEAQKSLNKKVTAILYCPNYYDLNIRLTDTINQHFSCEMLITNIITDDTALEQVPKCDFIMSTVPLHGFYGVDIVHIGMFFTDKDISVIRNKITSVRINKRKATFKNYLEQLIIPEFFERRNDLKTEGDAIEYLAGKMHRLGYVNETFREDIYMREKLSSTAFHDFAIPHAMKMHADKTGLNILISDSPVSWNGKPVFLIIMMCFNKNDRYIFNEIFEPLTMMLTDREFIKKLIQVKDHETFIQMLTDNLEVTF</sequence>
<evidence type="ECO:0000313" key="7">
    <source>
        <dbReference type="EMBL" id="KEZ86120.1"/>
    </source>
</evidence>
<dbReference type="Pfam" id="PF00359">
    <property type="entry name" value="PTS_EIIA_2"/>
    <property type="match status" value="1"/>
</dbReference>
<evidence type="ECO:0000259" key="6">
    <source>
        <dbReference type="PROSITE" id="PS51372"/>
    </source>
</evidence>
<gene>
    <name evidence="7" type="ORF">IO98_23365</name>
</gene>
<dbReference type="InterPro" id="IPR011608">
    <property type="entry name" value="PRD"/>
</dbReference>
<dbReference type="PANTHER" id="PTHR30185">
    <property type="entry name" value="CRYPTIC BETA-GLUCOSIDE BGL OPERON ANTITERMINATOR"/>
    <property type="match status" value="1"/>
</dbReference>
<dbReference type="InterPro" id="IPR016152">
    <property type="entry name" value="PTrfase/Anion_transptr"/>
</dbReference>
<dbReference type="OrthoDB" id="3175596at2"/>
<dbReference type="InterPro" id="IPR002178">
    <property type="entry name" value="PTS_EIIA_type-2_dom"/>
</dbReference>
<evidence type="ECO:0000256" key="1">
    <source>
        <dbReference type="ARBA" id="ARBA00022737"/>
    </source>
</evidence>
<reference evidence="7 8" key="1">
    <citation type="submission" date="2014-07" db="EMBL/GenBank/DDBJ databases">
        <title>Draft genome of Clostridium celerecrescens 152B isolated from sediments associated with methane hydrate from Krishna Godavari basin.</title>
        <authorList>
            <person name="Honkalas V.S."/>
            <person name="Dabir A.P."/>
            <person name="Arora P."/>
            <person name="Dhakephalkar P.K."/>
        </authorList>
    </citation>
    <scope>NUCLEOTIDE SEQUENCE [LARGE SCALE GENOMIC DNA]</scope>
    <source>
        <strain evidence="7 8">152B</strain>
    </source>
</reference>
<dbReference type="STRING" id="29354.IO98_23365"/>
<dbReference type="InterPro" id="IPR013196">
    <property type="entry name" value="HTH_11"/>
</dbReference>
<evidence type="ECO:0000259" key="5">
    <source>
        <dbReference type="PROSITE" id="PS51094"/>
    </source>
</evidence>
<dbReference type="InterPro" id="IPR007737">
    <property type="entry name" value="Mga_HTH"/>
</dbReference>
<feature type="domain" description="PRD" evidence="6">
    <location>
        <begin position="172"/>
        <end position="276"/>
    </location>
</feature>
<dbReference type="Gene3D" id="1.10.10.10">
    <property type="entry name" value="Winged helix-like DNA-binding domain superfamily/Winged helix DNA-binding domain"/>
    <property type="match status" value="2"/>
</dbReference>